<keyword evidence="8" id="KW-0430">Lectin</keyword>
<gene>
    <name evidence="24" type="ORF">KC19_3G166700</name>
</gene>
<dbReference type="AlphaFoldDB" id="A0A8T0IN40"/>
<dbReference type="EC" id="2.7.11.1" evidence="2"/>
<evidence type="ECO:0000259" key="23">
    <source>
        <dbReference type="PROSITE" id="PS50011"/>
    </source>
</evidence>
<dbReference type="PRINTS" id="PR00347">
    <property type="entry name" value="THAUMATIN"/>
</dbReference>
<dbReference type="SMART" id="SM00205">
    <property type="entry name" value="THN"/>
    <property type="match status" value="1"/>
</dbReference>
<dbReference type="GO" id="GO:0004674">
    <property type="term" value="F:protein serine/threonine kinase activity"/>
    <property type="evidence" value="ECO:0007669"/>
    <property type="project" value="UniProtKB-KW"/>
</dbReference>
<organism evidence="24 25">
    <name type="scientific">Ceratodon purpureus</name>
    <name type="common">Fire moss</name>
    <name type="synonym">Dicranum purpureum</name>
    <dbReference type="NCBI Taxonomy" id="3225"/>
    <lineage>
        <taxon>Eukaryota</taxon>
        <taxon>Viridiplantae</taxon>
        <taxon>Streptophyta</taxon>
        <taxon>Embryophyta</taxon>
        <taxon>Bryophyta</taxon>
        <taxon>Bryophytina</taxon>
        <taxon>Bryopsida</taxon>
        <taxon>Dicranidae</taxon>
        <taxon>Pseudoditrichales</taxon>
        <taxon>Ditrichaceae</taxon>
        <taxon>Ceratodon</taxon>
    </lineage>
</organism>
<evidence type="ECO:0000256" key="13">
    <source>
        <dbReference type="ARBA" id="ARBA00023136"/>
    </source>
</evidence>
<evidence type="ECO:0000256" key="9">
    <source>
        <dbReference type="ARBA" id="ARBA00022741"/>
    </source>
</evidence>
<keyword evidence="3" id="KW-0723">Serine/threonine-protein kinase</keyword>
<dbReference type="Gene3D" id="2.60.110.10">
    <property type="entry name" value="Thaumatin"/>
    <property type="match status" value="1"/>
</dbReference>
<dbReference type="FunFam" id="3.30.200.20:FF:000178">
    <property type="entry name" value="serine/threonine-protein kinase PBS1-like"/>
    <property type="match status" value="1"/>
</dbReference>
<dbReference type="PROSITE" id="PS51367">
    <property type="entry name" value="THAUMATIN_2"/>
    <property type="match status" value="1"/>
</dbReference>
<dbReference type="InterPro" id="IPR000719">
    <property type="entry name" value="Prot_kinase_dom"/>
</dbReference>
<dbReference type="EMBL" id="CM026423">
    <property type="protein sequence ID" value="KAG0583853.1"/>
    <property type="molecule type" value="Genomic_DNA"/>
</dbReference>
<evidence type="ECO:0000256" key="11">
    <source>
        <dbReference type="ARBA" id="ARBA00022840"/>
    </source>
</evidence>
<dbReference type="GO" id="GO:0005524">
    <property type="term" value="F:ATP binding"/>
    <property type="evidence" value="ECO:0007669"/>
    <property type="project" value="UniProtKB-UniRule"/>
</dbReference>
<evidence type="ECO:0000256" key="18">
    <source>
        <dbReference type="ARBA" id="ARBA00048679"/>
    </source>
</evidence>
<dbReference type="InterPro" id="IPR017441">
    <property type="entry name" value="Protein_kinase_ATP_BS"/>
</dbReference>
<dbReference type="PROSITE" id="PS00107">
    <property type="entry name" value="PROTEIN_KINASE_ATP"/>
    <property type="match status" value="1"/>
</dbReference>
<evidence type="ECO:0000256" key="12">
    <source>
        <dbReference type="ARBA" id="ARBA00022989"/>
    </source>
</evidence>
<keyword evidence="13 21" id="KW-0472">Membrane</keyword>
<dbReference type="SUPFAM" id="SSF56112">
    <property type="entry name" value="Protein kinase-like (PK-like)"/>
    <property type="match status" value="1"/>
</dbReference>
<proteinExistence type="predicted"/>
<feature type="domain" description="Protein kinase" evidence="23">
    <location>
        <begin position="337"/>
        <end position="611"/>
    </location>
</feature>
<dbReference type="InterPro" id="IPR011009">
    <property type="entry name" value="Kinase-like_dom_sf"/>
</dbReference>
<keyword evidence="9 19" id="KW-0547">Nucleotide-binding</keyword>
<evidence type="ECO:0000256" key="7">
    <source>
        <dbReference type="ARBA" id="ARBA00022729"/>
    </source>
</evidence>
<keyword evidence="6 21" id="KW-0812">Transmembrane</keyword>
<evidence type="ECO:0000313" key="25">
    <source>
        <dbReference type="Proteomes" id="UP000822688"/>
    </source>
</evidence>
<dbReference type="InterPro" id="IPR001938">
    <property type="entry name" value="Thaumatin"/>
</dbReference>
<evidence type="ECO:0000256" key="5">
    <source>
        <dbReference type="ARBA" id="ARBA00022679"/>
    </source>
</evidence>
<sequence>MTKVQLVAMVLPLLAISSFVNATKINVRNGCPYDVAACDNQAYGSKVTCYALQSDTSREKDVGVSWTAGLVWGFPSDNSDPVGNTAKLQVNYAEFCINCGSQDYYDLSNVNAYNLPLMILSSNTQCASLNCTIPNLSSFCQAPNVLSGTPGMGCLNTDGNGTVPTNGTKPFKEKCPTSYSYSKDDAGSAVIPCKTGSDYEVVFCPTSNQTYNSTSDQPSLSPSPSPSPSRSNQTTSPTPSTPSPASPTPSRSNRTISPSPSNQTINHSTSFSGWKLGISIASGVFLFIVSCLVCILVVRRRFFQSMNLDKDEECAFLESLPGLPPRFSCKDLDVATNHFSKILGEGGFGTVYEGALPDGSKVAVKRLGASRQGQKEFRAEVATIGGINHLRLVRLWGFCSEGADRMLVYEFMKNGSLDRWLFRDTVLDWAVRYQIATDTAQGLCYLHRDCRFKIIHLDVKPQNILLDHQFRAKVADFGMSKLFDREMTEVETRTRGTPGYMAPECLLQTAITVKCDVYSYGMVLLELVSGRKNLDMNNAAIEKLYFPAWAAEQMQRQSWSDISDVRLNGDLSAEDWEQVRRVVKIAMWCIQDNPRSRPSMGKVVQMLEGLVDVNDPPLQFDFLKFVADQPASSICTSNANVSSLSRRKSQKESYCQPDSELSLTPR</sequence>
<keyword evidence="15" id="KW-0675">Receptor</keyword>
<dbReference type="SMART" id="SM00220">
    <property type="entry name" value="S_TKc"/>
    <property type="match status" value="1"/>
</dbReference>
<keyword evidence="14" id="KW-1015">Disulfide bond</keyword>
<feature type="chain" id="PRO_5035950033" description="non-specific serine/threonine protein kinase" evidence="22">
    <location>
        <begin position="23"/>
        <end position="666"/>
    </location>
</feature>
<evidence type="ECO:0000256" key="17">
    <source>
        <dbReference type="ARBA" id="ARBA00047899"/>
    </source>
</evidence>
<dbReference type="Gene3D" id="1.10.510.10">
    <property type="entry name" value="Transferase(Phosphotransferase) domain 1"/>
    <property type="match status" value="1"/>
</dbReference>
<evidence type="ECO:0000256" key="1">
    <source>
        <dbReference type="ARBA" id="ARBA00004479"/>
    </source>
</evidence>
<evidence type="ECO:0000256" key="2">
    <source>
        <dbReference type="ARBA" id="ARBA00012513"/>
    </source>
</evidence>
<keyword evidence="16" id="KW-0325">Glycoprotein</keyword>
<feature type="compositionally biased region" description="Low complexity" evidence="20">
    <location>
        <begin position="228"/>
        <end position="238"/>
    </location>
</feature>
<dbReference type="Proteomes" id="UP000822688">
    <property type="component" value="Chromosome 3"/>
</dbReference>
<evidence type="ECO:0000256" key="14">
    <source>
        <dbReference type="ARBA" id="ARBA00023157"/>
    </source>
</evidence>
<keyword evidence="7 22" id="KW-0732">Signal</keyword>
<evidence type="ECO:0000256" key="6">
    <source>
        <dbReference type="ARBA" id="ARBA00022692"/>
    </source>
</evidence>
<dbReference type="InterPro" id="IPR008271">
    <property type="entry name" value="Ser/Thr_kinase_AS"/>
</dbReference>
<comment type="caution">
    <text evidence="24">The sequence shown here is derived from an EMBL/GenBank/DDBJ whole genome shotgun (WGS) entry which is preliminary data.</text>
</comment>
<protein>
    <recommendedName>
        <fullName evidence="2">non-specific serine/threonine protein kinase</fullName>
        <ecNumber evidence="2">2.7.11.1</ecNumber>
    </recommendedName>
</protein>
<evidence type="ECO:0000256" key="3">
    <source>
        <dbReference type="ARBA" id="ARBA00022527"/>
    </source>
</evidence>
<reference evidence="24" key="1">
    <citation type="submission" date="2020-06" db="EMBL/GenBank/DDBJ databases">
        <title>WGS assembly of Ceratodon purpureus strain R40.</title>
        <authorList>
            <person name="Carey S.B."/>
            <person name="Jenkins J."/>
            <person name="Shu S."/>
            <person name="Lovell J.T."/>
            <person name="Sreedasyam A."/>
            <person name="Maumus F."/>
            <person name="Tiley G.P."/>
            <person name="Fernandez-Pozo N."/>
            <person name="Barry K."/>
            <person name="Chen C."/>
            <person name="Wang M."/>
            <person name="Lipzen A."/>
            <person name="Daum C."/>
            <person name="Saski C.A."/>
            <person name="Payton A.C."/>
            <person name="Mcbreen J.C."/>
            <person name="Conrad R.E."/>
            <person name="Kollar L.M."/>
            <person name="Olsson S."/>
            <person name="Huttunen S."/>
            <person name="Landis J.B."/>
            <person name="Wickett N.J."/>
            <person name="Johnson M.G."/>
            <person name="Rensing S.A."/>
            <person name="Grimwood J."/>
            <person name="Schmutz J."/>
            <person name="Mcdaniel S.F."/>
        </authorList>
    </citation>
    <scope>NUCLEOTIDE SEQUENCE</scope>
    <source>
        <strain evidence="24">R40</strain>
    </source>
</reference>
<dbReference type="FunFam" id="1.10.510.10:FF:000248">
    <property type="entry name" value="S-receptor-like kinase 5"/>
    <property type="match status" value="1"/>
</dbReference>
<dbReference type="PROSITE" id="PS00108">
    <property type="entry name" value="PROTEIN_KINASE_ST"/>
    <property type="match status" value="1"/>
</dbReference>
<keyword evidence="25" id="KW-1185">Reference proteome</keyword>
<dbReference type="GO" id="GO:0030246">
    <property type="term" value="F:carbohydrate binding"/>
    <property type="evidence" value="ECO:0007669"/>
    <property type="project" value="UniProtKB-KW"/>
</dbReference>
<evidence type="ECO:0000256" key="22">
    <source>
        <dbReference type="SAM" id="SignalP"/>
    </source>
</evidence>
<evidence type="ECO:0000256" key="10">
    <source>
        <dbReference type="ARBA" id="ARBA00022777"/>
    </source>
</evidence>
<comment type="catalytic activity">
    <reaction evidence="18">
        <text>L-seryl-[protein] + ATP = O-phospho-L-seryl-[protein] + ADP + H(+)</text>
        <dbReference type="Rhea" id="RHEA:17989"/>
        <dbReference type="Rhea" id="RHEA-COMP:9863"/>
        <dbReference type="Rhea" id="RHEA-COMP:11604"/>
        <dbReference type="ChEBI" id="CHEBI:15378"/>
        <dbReference type="ChEBI" id="CHEBI:29999"/>
        <dbReference type="ChEBI" id="CHEBI:30616"/>
        <dbReference type="ChEBI" id="CHEBI:83421"/>
        <dbReference type="ChEBI" id="CHEBI:456216"/>
        <dbReference type="EC" id="2.7.11.1"/>
    </reaction>
</comment>
<dbReference type="GO" id="GO:0016020">
    <property type="term" value="C:membrane"/>
    <property type="evidence" value="ECO:0007669"/>
    <property type="project" value="UniProtKB-SubCell"/>
</dbReference>
<dbReference type="Gene3D" id="3.30.200.20">
    <property type="entry name" value="Phosphorylase Kinase, domain 1"/>
    <property type="match status" value="1"/>
</dbReference>
<dbReference type="InterPro" id="IPR037176">
    <property type="entry name" value="Osmotin/thaumatin-like_sf"/>
</dbReference>
<evidence type="ECO:0000256" key="16">
    <source>
        <dbReference type="ARBA" id="ARBA00023180"/>
    </source>
</evidence>
<dbReference type="PANTHER" id="PTHR47974">
    <property type="entry name" value="OS07G0415500 PROTEIN"/>
    <property type="match status" value="1"/>
</dbReference>
<dbReference type="Pfam" id="PF00069">
    <property type="entry name" value="Pkinase"/>
    <property type="match status" value="1"/>
</dbReference>
<keyword evidence="4" id="KW-0597">Phosphoprotein</keyword>
<evidence type="ECO:0000256" key="15">
    <source>
        <dbReference type="ARBA" id="ARBA00023170"/>
    </source>
</evidence>
<feature type="region of interest" description="Disordered" evidence="20">
    <location>
        <begin position="210"/>
        <end position="264"/>
    </location>
</feature>
<feature type="binding site" evidence="19">
    <location>
        <position position="365"/>
    </location>
    <ligand>
        <name>ATP</name>
        <dbReference type="ChEBI" id="CHEBI:30616"/>
    </ligand>
</feature>
<evidence type="ECO:0000256" key="20">
    <source>
        <dbReference type="SAM" id="MobiDB-lite"/>
    </source>
</evidence>
<keyword evidence="11 19" id="KW-0067">ATP-binding</keyword>
<comment type="subcellular location">
    <subcellularLocation>
        <location evidence="1">Membrane</location>
        <topology evidence="1">Single-pass type I membrane protein</topology>
    </subcellularLocation>
</comment>
<evidence type="ECO:0000256" key="4">
    <source>
        <dbReference type="ARBA" id="ARBA00022553"/>
    </source>
</evidence>
<keyword evidence="12 21" id="KW-1133">Transmembrane helix</keyword>
<evidence type="ECO:0000313" key="24">
    <source>
        <dbReference type="EMBL" id="KAG0583853.1"/>
    </source>
</evidence>
<feature type="signal peptide" evidence="22">
    <location>
        <begin position="1"/>
        <end position="22"/>
    </location>
</feature>
<keyword evidence="10" id="KW-0418">Kinase</keyword>
<accession>A0A8T0IN40</accession>
<evidence type="ECO:0000256" key="19">
    <source>
        <dbReference type="PROSITE-ProRule" id="PRU10141"/>
    </source>
</evidence>
<dbReference type="PROSITE" id="PS50011">
    <property type="entry name" value="PROTEIN_KINASE_DOM"/>
    <property type="match status" value="1"/>
</dbReference>
<dbReference type="Pfam" id="PF00314">
    <property type="entry name" value="Thaumatin"/>
    <property type="match status" value="1"/>
</dbReference>
<feature type="transmembrane region" description="Helical" evidence="21">
    <location>
        <begin position="276"/>
        <end position="298"/>
    </location>
</feature>
<feature type="region of interest" description="Disordered" evidence="20">
    <location>
        <begin position="646"/>
        <end position="666"/>
    </location>
</feature>
<dbReference type="CDD" id="cd14066">
    <property type="entry name" value="STKc_IRAK"/>
    <property type="match status" value="1"/>
</dbReference>
<keyword evidence="5" id="KW-0808">Transferase</keyword>
<dbReference type="PANTHER" id="PTHR47974:SF9">
    <property type="entry name" value="RECEPTOR-LIKE SERINE_THREONINE-PROTEIN KINASE"/>
    <property type="match status" value="1"/>
</dbReference>
<evidence type="ECO:0000256" key="21">
    <source>
        <dbReference type="SAM" id="Phobius"/>
    </source>
</evidence>
<evidence type="ECO:0000256" key="8">
    <source>
        <dbReference type="ARBA" id="ARBA00022734"/>
    </source>
</evidence>
<name>A0A8T0IN40_CERPU</name>
<dbReference type="SUPFAM" id="SSF49870">
    <property type="entry name" value="Osmotin, thaumatin-like protein"/>
    <property type="match status" value="1"/>
</dbReference>
<comment type="catalytic activity">
    <reaction evidence="17">
        <text>L-threonyl-[protein] + ATP = O-phospho-L-threonyl-[protein] + ADP + H(+)</text>
        <dbReference type="Rhea" id="RHEA:46608"/>
        <dbReference type="Rhea" id="RHEA-COMP:11060"/>
        <dbReference type="Rhea" id="RHEA-COMP:11605"/>
        <dbReference type="ChEBI" id="CHEBI:15378"/>
        <dbReference type="ChEBI" id="CHEBI:30013"/>
        <dbReference type="ChEBI" id="CHEBI:30616"/>
        <dbReference type="ChEBI" id="CHEBI:61977"/>
        <dbReference type="ChEBI" id="CHEBI:456216"/>
        <dbReference type="EC" id="2.7.11.1"/>
    </reaction>
</comment>